<name>A0A926KZ39_9BACL</name>
<dbReference type="AlphaFoldDB" id="A0A926KZ39"/>
<keyword evidence="2" id="KW-1185">Reference proteome</keyword>
<dbReference type="RefSeq" id="WP_188178524.1">
    <property type="nucleotide sequence ID" value="NZ_JACVVD010000026.1"/>
</dbReference>
<evidence type="ECO:0000313" key="2">
    <source>
        <dbReference type="Proteomes" id="UP000650466"/>
    </source>
</evidence>
<protein>
    <submittedName>
        <fullName evidence="1">Uncharacterized protein</fullName>
    </submittedName>
</protein>
<reference evidence="1" key="1">
    <citation type="submission" date="2020-09" db="EMBL/GenBank/DDBJ databases">
        <title>Draft Genome Sequence of Paenibacillus sp. WST5.</title>
        <authorList>
            <person name="Bao Z."/>
        </authorList>
    </citation>
    <scope>NUCLEOTIDE SEQUENCE</scope>
    <source>
        <strain evidence="1">WST5</strain>
    </source>
</reference>
<sequence>MKIKRLGDGFMMRRLLSLLLICGVFSFLAVTNKASNAMSVQTGINYDEVADLIRKQGKKQNAYYFPGLFTEELNVDLDPELEVLARTHGGVHLGDFFIFDKQSEGSYKLIFEQPWNVESWDIEHTHADLLTPLVRIITLTGGTGLDVREAHLMYMHDRGVWTEAWIGTLKERTVFEDNVHLIMGSYQLNDDNGQLFYWQTVMDVSLETNEQIRKPQTTLKVYELMNGRFVEKN</sequence>
<accession>A0A926KZ39</accession>
<comment type="caution">
    <text evidence="1">The sequence shown here is derived from an EMBL/GenBank/DDBJ whole genome shotgun (WGS) entry which is preliminary data.</text>
</comment>
<organism evidence="1 2">
    <name type="scientific">Paenibacillus sedimenti</name>
    <dbReference type="NCBI Taxonomy" id="2770274"/>
    <lineage>
        <taxon>Bacteria</taxon>
        <taxon>Bacillati</taxon>
        <taxon>Bacillota</taxon>
        <taxon>Bacilli</taxon>
        <taxon>Bacillales</taxon>
        <taxon>Paenibacillaceae</taxon>
        <taxon>Paenibacillus</taxon>
    </lineage>
</organism>
<dbReference type="Proteomes" id="UP000650466">
    <property type="component" value="Unassembled WGS sequence"/>
</dbReference>
<proteinExistence type="predicted"/>
<dbReference type="EMBL" id="JACVVD010000026">
    <property type="protein sequence ID" value="MBD0384764.1"/>
    <property type="molecule type" value="Genomic_DNA"/>
</dbReference>
<gene>
    <name evidence="1" type="ORF">ICC18_32570</name>
</gene>
<evidence type="ECO:0000313" key="1">
    <source>
        <dbReference type="EMBL" id="MBD0384764.1"/>
    </source>
</evidence>